<reference evidence="1" key="1">
    <citation type="submission" date="2019-02" db="EMBL/GenBank/DDBJ databases">
        <title>Halonotius sp. a new haloarchaeum isolated from saline soil.</title>
        <authorList>
            <person name="Duran-Viseras A."/>
            <person name="Sanchez-Porro C."/>
            <person name="Ventosa A."/>
        </authorList>
    </citation>
    <scope>NUCLEOTIDE SEQUENCE</scope>
    <source>
        <strain evidence="1">F15B</strain>
    </source>
</reference>
<comment type="caution">
    <text evidence="1">The sequence shown here is derived from an EMBL/GenBank/DDBJ whole genome shotgun (WGS) entry which is preliminary data.</text>
</comment>
<evidence type="ECO:0000313" key="1">
    <source>
        <dbReference type="EMBL" id="TQQ80988.1"/>
    </source>
</evidence>
<dbReference type="PANTHER" id="PTHR41913">
    <property type="entry name" value="DUF1684 DOMAIN-CONTAINING PROTEIN"/>
    <property type="match status" value="1"/>
</dbReference>
<dbReference type="PANTHER" id="PTHR41913:SF1">
    <property type="entry name" value="DUF1684 DOMAIN-CONTAINING PROTEIN"/>
    <property type="match status" value="1"/>
</dbReference>
<dbReference type="InterPro" id="IPR012467">
    <property type="entry name" value="DUF1684"/>
</dbReference>
<dbReference type="Gene3D" id="6.10.250.1680">
    <property type="match status" value="1"/>
</dbReference>
<name>A0A8J8PBF4_9EURY</name>
<evidence type="ECO:0000313" key="2">
    <source>
        <dbReference type="Proteomes" id="UP000705823"/>
    </source>
</evidence>
<sequence length="199" mass="23216">MADSEDADAEAEYERWVSEIKQMRADKDEFFTEHPQSPIQPEVRDDFEGLSYFEPKPEFRVPTRVRVYSNPDPIELDVTAGQPIRYLRPFIFEFELRDERQQLAGYQQEGEDTDTIFIPFRDKTTGQQTYHRGRYMETEPDEELTNGDTVTLDFNLAYNPFCAYSETFACPLPPEENWLDVVVPAGERKPPEAIVVDDE</sequence>
<keyword evidence="2" id="KW-1185">Reference proteome</keyword>
<dbReference type="OrthoDB" id="334216at2157"/>
<organism evidence="1 2">
    <name type="scientific">Halonotius terrestris</name>
    <dbReference type="NCBI Taxonomy" id="2487750"/>
    <lineage>
        <taxon>Archaea</taxon>
        <taxon>Methanobacteriati</taxon>
        <taxon>Methanobacteriota</taxon>
        <taxon>Stenosarchaea group</taxon>
        <taxon>Halobacteria</taxon>
        <taxon>Halobacteriales</taxon>
        <taxon>Haloferacaceae</taxon>
        <taxon>Halonotius</taxon>
    </lineage>
</organism>
<dbReference type="AlphaFoldDB" id="A0A8J8PBF4"/>
<protein>
    <submittedName>
        <fullName evidence="1">DUF1684 domain-containing protein</fullName>
    </submittedName>
</protein>
<dbReference type="Proteomes" id="UP000705823">
    <property type="component" value="Unassembled WGS sequence"/>
</dbReference>
<dbReference type="Pfam" id="PF07920">
    <property type="entry name" value="DUF1684"/>
    <property type="match status" value="1"/>
</dbReference>
<dbReference type="RefSeq" id="WP_142979550.1">
    <property type="nucleotide sequence ID" value="NZ_RKLU01000003.1"/>
</dbReference>
<dbReference type="EMBL" id="RKLU01000003">
    <property type="protein sequence ID" value="TQQ80988.1"/>
    <property type="molecule type" value="Genomic_DNA"/>
</dbReference>
<accession>A0A8J8PBF4</accession>
<gene>
    <name evidence="1" type="ORF">EGH24_07490</name>
</gene>
<proteinExistence type="predicted"/>